<dbReference type="Pfam" id="PF02557">
    <property type="entry name" value="VanY"/>
    <property type="match status" value="1"/>
</dbReference>
<evidence type="ECO:0000313" key="3">
    <source>
        <dbReference type="EMBL" id="QDO95143.1"/>
    </source>
</evidence>
<dbReference type="Proteomes" id="UP000319209">
    <property type="component" value="Chromosome"/>
</dbReference>
<dbReference type="KEGG" id="fop:FNB79_14560"/>
<dbReference type="EMBL" id="CP041637">
    <property type="protein sequence ID" value="QDO95143.1"/>
    <property type="molecule type" value="Genomic_DNA"/>
</dbReference>
<dbReference type="SUPFAM" id="SSF55166">
    <property type="entry name" value="Hedgehog/DD-peptidase"/>
    <property type="match status" value="1"/>
</dbReference>
<protein>
    <submittedName>
        <fullName evidence="3">M15 family metallopeptidase</fullName>
    </submittedName>
</protein>
<name>A0A516GUE4_9FLAO</name>
<dbReference type="AlphaFoldDB" id="A0A516GUE4"/>
<feature type="domain" description="D-alanyl-D-alanine carboxypeptidase-like core" evidence="2">
    <location>
        <begin position="58"/>
        <end position="191"/>
    </location>
</feature>
<dbReference type="PANTHER" id="PTHR34385">
    <property type="entry name" value="D-ALANYL-D-ALANINE CARBOXYPEPTIDASE"/>
    <property type="match status" value="1"/>
</dbReference>
<accession>A0A516GUE4</accession>
<organism evidence="3 4">
    <name type="scientific">Formosa sediminum</name>
    <dbReference type="NCBI Taxonomy" id="2594004"/>
    <lineage>
        <taxon>Bacteria</taxon>
        <taxon>Pseudomonadati</taxon>
        <taxon>Bacteroidota</taxon>
        <taxon>Flavobacteriia</taxon>
        <taxon>Flavobacteriales</taxon>
        <taxon>Flavobacteriaceae</taxon>
        <taxon>Formosa</taxon>
    </lineage>
</organism>
<evidence type="ECO:0000259" key="2">
    <source>
        <dbReference type="Pfam" id="PF02557"/>
    </source>
</evidence>
<dbReference type="Gene3D" id="3.30.1380.10">
    <property type="match status" value="1"/>
</dbReference>
<dbReference type="InterPro" id="IPR003709">
    <property type="entry name" value="VanY-like_core_dom"/>
</dbReference>
<feature type="signal peptide" evidence="1">
    <location>
        <begin position="1"/>
        <end position="22"/>
    </location>
</feature>
<dbReference type="PANTHER" id="PTHR34385:SF1">
    <property type="entry name" value="PEPTIDOGLYCAN L-ALANYL-D-GLUTAMATE ENDOPEPTIDASE CWLK"/>
    <property type="match status" value="1"/>
</dbReference>
<dbReference type="RefSeq" id="WP_143382051.1">
    <property type="nucleotide sequence ID" value="NZ_CP041637.1"/>
</dbReference>
<keyword evidence="1" id="KW-0732">Signal</keyword>
<keyword evidence="4" id="KW-1185">Reference proteome</keyword>
<gene>
    <name evidence="3" type="ORF">FNB79_14560</name>
</gene>
<dbReference type="InterPro" id="IPR052179">
    <property type="entry name" value="DD-CPase-like"/>
</dbReference>
<sequence>MKVTIIRLICMVSILNFSTLQAQTTSKTITKAFVLGKFNFETDPCFVKVATAFSNKTIYLQQEVYTAFLNMNAAAKQDGVQFTVISGTRNFLYQKSIWDRKWKANEDLSPIENAKKILQYSSMPSTSRHHWGTDLDLNNLSNSYFESGQGLKEYTWLVKHANNFGFYQVYSSKSNGRTGYNEEKWHWSYMPLSSQYLKFYNEHITDADISGFEGSELATNLHMVSNYVNGISEAAKAQ</sequence>
<dbReference type="GO" id="GO:0008233">
    <property type="term" value="F:peptidase activity"/>
    <property type="evidence" value="ECO:0007669"/>
    <property type="project" value="InterPro"/>
</dbReference>
<dbReference type="CDD" id="cd14847">
    <property type="entry name" value="DD-carboxypeptidase_like"/>
    <property type="match status" value="1"/>
</dbReference>
<feature type="chain" id="PRO_5021998960" evidence="1">
    <location>
        <begin position="23"/>
        <end position="238"/>
    </location>
</feature>
<evidence type="ECO:0000256" key="1">
    <source>
        <dbReference type="SAM" id="SignalP"/>
    </source>
</evidence>
<reference evidence="3 4" key="1">
    <citation type="submission" date="2019-07" db="EMBL/GenBank/DDBJ databases">
        <title>Genome sequencing for Formosa sp. PS13.</title>
        <authorList>
            <person name="Park S.-J."/>
        </authorList>
    </citation>
    <scope>NUCLEOTIDE SEQUENCE [LARGE SCALE GENOMIC DNA]</scope>
    <source>
        <strain evidence="3 4">PS13</strain>
    </source>
</reference>
<evidence type="ECO:0000313" key="4">
    <source>
        <dbReference type="Proteomes" id="UP000319209"/>
    </source>
</evidence>
<dbReference type="InterPro" id="IPR009045">
    <property type="entry name" value="Zn_M74/Hedgehog-like"/>
</dbReference>
<dbReference type="GO" id="GO:0006508">
    <property type="term" value="P:proteolysis"/>
    <property type="evidence" value="ECO:0007669"/>
    <property type="project" value="InterPro"/>
</dbReference>
<proteinExistence type="predicted"/>
<dbReference type="OrthoDB" id="9792074at2"/>